<dbReference type="EMBL" id="FOKA01000002">
    <property type="protein sequence ID" value="SFA83700.1"/>
    <property type="molecule type" value="Genomic_DNA"/>
</dbReference>
<feature type="transmembrane region" description="Helical" evidence="1">
    <location>
        <begin position="48"/>
        <end position="67"/>
    </location>
</feature>
<dbReference type="RefSeq" id="WP_090030827.1">
    <property type="nucleotide sequence ID" value="NZ_BONM01000024.1"/>
</dbReference>
<gene>
    <name evidence="2" type="ORF">SAMN05421867_102184</name>
</gene>
<reference evidence="2 3" key="1">
    <citation type="submission" date="2016-10" db="EMBL/GenBank/DDBJ databases">
        <authorList>
            <person name="de Groot N.N."/>
        </authorList>
    </citation>
    <scope>NUCLEOTIDE SEQUENCE [LARGE SCALE GENOMIC DNA]</scope>
    <source>
        <strain evidence="2 3">CGMCC 4.6945</strain>
    </source>
</reference>
<keyword evidence="1" id="KW-1133">Transmembrane helix</keyword>
<dbReference type="STRING" id="988821.SAMN05421867_102184"/>
<evidence type="ECO:0000313" key="3">
    <source>
        <dbReference type="Proteomes" id="UP000199012"/>
    </source>
</evidence>
<sequence>MTTDVTTGATGVAAPLTGARARVAPVLTLGALTGGTAADAALVLTGEVAWAAPGLVVPVVALLLAHVRQQRAQDGTAGRARR</sequence>
<evidence type="ECO:0000313" key="2">
    <source>
        <dbReference type="EMBL" id="SFA83700.1"/>
    </source>
</evidence>
<dbReference type="AlphaFoldDB" id="A0A1I0W5Y0"/>
<proteinExistence type="predicted"/>
<organism evidence="2 3">
    <name type="scientific">Cellulomonas marina</name>
    <dbReference type="NCBI Taxonomy" id="988821"/>
    <lineage>
        <taxon>Bacteria</taxon>
        <taxon>Bacillati</taxon>
        <taxon>Actinomycetota</taxon>
        <taxon>Actinomycetes</taxon>
        <taxon>Micrococcales</taxon>
        <taxon>Cellulomonadaceae</taxon>
        <taxon>Cellulomonas</taxon>
    </lineage>
</organism>
<keyword evidence="1" id="KW-0472">Membrane</keyword>
<protein>
    <submittedName>
        <fullName evidence="2">Uncharacterized protein</fullName>
    </submittedName>
</protein>
<accession>A0A1I0W5Y0</accession>
<dbReference type="Proteomes" id="UP000199012">
    <property type="component" value="Unassembled WGS sequence"/>
</dbReference>
<evidence type="ECO:0000256" key="1">
    <source>
        <dbReference type="SAM" id="Phobius"/>
    </source>
</evidence>
<keyword evidence="3" id="KW-1185">Reference proteome</keyword>
<name>A0A1I0W5Y0_9CELL</name>
<keyword evidence="1" id="KW-0812">Transmembrane</keyword>